<sequence length="109" mass="12011">MTAAEDAKKKAEAEAKKIVDDAKVEAKKLVDEAKKEAESIIDDANEEADKVKTDAEDNEKEDGEDRSYNDRFNDLYAAVSRQLPDSVDKDLTLRSIAGLQAETRTIHGG</sequence>
<organism evidence="2">
    <name type="scientific">Microbacterium phage RicoCaldo</name>
    <dbReference type="NCBI Taxonomy" id="3230836"/>
    <lineage>
        <taxon>Viruses</taxon>
        <taxon>Duplodnaviria</taxon>
        <taxon>Heunggongvirae</taxon>
        <taxon>Uroviricota</taxon>
        <taxon>Caudoviricetes</taxon>
        <taxon>Eekayvirinae</taxon>
        <taxon>Akonivirus</taxon>
    </lineage>
</organism>
<dbReference type="Gene3D" id="1.20.5.2950">
    <property type="match status" value="1"/>
</dbReference>
<dbReference type="EMBL" id="PP946910">
    <property type="protein sequence ID" value="XCG97366.1"/>
    <property type="molecule type" value="Genomic_DNA"/>
</dbReference>
<protein>
    <submittedName>
        <fullName evidence="2">Uncharacterized protein</fullName>
    </submittedName>
</protein>
<reference evidence="2" key="1">
    <citation type="submission" date="2024-06" db="EMBL/GenBank/DDBJ databases">
        <authorList>
            <person name="Logan R."/>
            <person name="Biratu M.A."/>
            <person name="Chestnut P.R."/>
            <person name="Colombo E.M."/>
            <person name="Cuello R.A."/>
            <person name="Duno H.C."/>
            <person name="Karki J."/>
            <person name="Magloire W.D."/>
            <person name="Pozar I.R."/>
            <person name="Rearick M.C."/>
            <person name="Reed J.M."/>
            <person name="Waterman M.J.F."/>
        </authorList>
    </citation>
    <scope>NUCLEOTIDE SEQUENCE</scope>
</reference>
<accession>A0AAU8EIU9</accession>
<evidence type="ECO:0000313" key="2">
    <source>
        <dbReference type="EMBL" id="XCG97366.1"/>
    </source>
</evidence>
<proteinExistence type="predicted"/>
<name>A0AAU8EIU9_9CAUD</name>
<feature type="region of interest" description="Disordered" evidence="1">
    <location>
        <begin position="34"/>
        <end position="68"/>
    </location>
</feature>
<evidence type="ECO:0000256" key="1">
    <source>
        <dbReference type="SAM" id="MobiDB-lite"/>
    </source>
</evidence>